<dbReference type="SUPFAM" id="SSF50494">
    <property type="entry name" value="Trypsin-like serine proteases"/>
    <property type="match status" value="1"/>
</dbReference>
<evidence type="ECO:0000313" key="1">
    <source>
        <dbReference type="EMBL" id="CEF65305.1"/>
    </source>
</evidence>
<sequence length="333" mass="39524">MVNFLECKNLLKLSSTNLRNDQNDFKKNECSKDSFNNFYSKFINKSLENQFEKGEFNVEIWTKSFMDESYLCPGVLVSNKHVLTTMLCVGNIDLLDNFKTSKKFKYHPNGNIFINFNMVKKNEDSHIYQRGYIDNDIFQFRRQIKNIILPYKKNHFEYENFKIFVLLELRDYVPSGIQYVCLPKPKNNNLLFENKFLLNKSNEHYFIYGAGDKYFREGKILWKRYKPKKRKKITFYNFLSNIECTYSIGYNSTTDDNLCLMVSQEDISEDDIGSGCYRTYTENDNKNNFITELFGMIVSVSSFDPLNEYPEQNIVVIKKISREDKLFKNIILN</sequence>
<dbReference type="CTD" id="36377670"/>
<dbReference type="Proteomes" id="UP000035682">
    <property type="component" value="Unplaced"/>
</dbReference>
<reference evidence="1 2" key="1">
    <citation type="submission" date="2014-09" db="EMBL/GenBank/DDBJ databases">
        <authorList>
            <person name="Martin A.A."/>
        </authorList>
    </citation>
    <scope>NUCLEOTIDE SEQUENCE</scope>
    <source>
        <strain evidence="2">ED321</strain>
        <strain evidence="1">ED321 Heterogonic</strain>
    </source>
</reference>
<organism evidence="1">
    <name type="scientific">Strongyloides ratti</name>
    <name type="common">Parasitic roundworm</name>
    <dbReference type="NCBI Taxonomy" id="34506"/>
    <lineage>
        <taxon>Eukaryota</taxon>
        <taxon>Metazoa</taxon>
        <taxon>Ecdysozoa</taxon>
        <taxon>Nematoda</taxon>
        <taxon>Chromadorea</taxon>
        <taxon>Rhabditida</taxon>
        <taxon>Tylenchina</taxon>
        <taxon>Panagrolaimomorpha</taxon>
        <taxon>Strongyloidoidea</taxon>
        <taxon>Strongyloididae</taxon>
        <taxon>Strongyloides</taxon>
    </lineage>
</organism>
<evidence type="ECO:0000313" key="3">
    <source>
        <dbReference type="WBParaSite" id="SRAE_1000355800.1"/>
    </source>
</evidence>
<reference evidence="3" key="2">
    <citation type="submission" date="2020-12" db="UniProtKB">
        <authorList>
            <consortium name="WormBaseParasite"/>
        </authorList>
    </citation>
    <scope>IDENTIFICATION</scope>
</reference>
<name>A0A090LCT4_STRRB</name>
<gene>
    <name evidence="1 3 4" type="ORF">SRAE_1000355800</name>
</gene>
<dbReference type="AlphaFoldDB" id="A0A090LCT4"/>
<protein>
    <submittedName>
        <fullName evidence="1 3">Trypsin-like cysteine/serine peptidase domain-containing protein</fullName>
    </submittedName>
</protein>
<dbReference type="InterPro" id="IPR009003">
    <property type="entry name" value="Peptidase_S1_PA"/>
</dbReference>
<accession>A0A090LCT4</accession>
<evidence type="ECO:0000313" key="4">
    <source>
        <dbReference type="WormBase" id="SRAE_1000355800"/>
    </source>
</evidence>
<dbReference type="RefSeq" id="XP_024504506.1">
    <property type="nucleotide sequence ID" value="XM_024650761.1"/>
</dbReference>
<dbReference type="EMBL" id="LN609528">
    <property type="protein sequence ID" value="CEF65305.1"/>
    <property type="molecule type" value="Genomic_DNA"/>
</dbReference>
<keyword evidence="2" id="KW-1185">Reference proteome</keyword>
<dbReference type="WormBase" id="SRAE_1000355800">
    <property type="protein sequence ID" value="SRP02202"/>
    <property type="gene ID" value="WBGene00260175"/>
</dbReference>
<proteinExistence type="predicted"/>
<dbReference type="GeneID" id="36377670"/>
<dbReference type="Gene3D" id="2.40.10.10">
    <property type="entry name" value="Trypsin-like serine proteases"/>
    <property type="match status" value="1"/>
</dbReference>
<dbReference type="InterPro" id="IPR043504">
    <property type="entry name" value="Peptidase_S1_PA_chymotrypsin"/>
</dbReference>
<dbReference type="WBParaSite" id="SRAE_1000355800.1">
    <property type="protein sequence ID" value="SRAE_1000355800.1"/>
    <property type="gene ID" value="WBGene00260175"/>
</dbReference>
<evidence type="ECO:0000313" key="2">
    <source>
        <dbReference type="Proteomes" id="UP000035682"/>
    </source>
</evidence>